<dbReference type="OrthoDB" id="2734540at2759"/>
<evidence type="ECO:0008006" key="3">
    <source>
        <dbReference type="Google" id="ProtNLM"/>
    </source>
</evidence>
<dbReference type="Proteomes" id="UP000184267">
    <property type="component" value="Unassembled WGS sequence"/>
</dbReference>
<comment type="caution">
    <text evidence="1">The sequence shown here is derived from an EMBL/GenBank/DDBJ whole genome shotgun (WGS) entry which is preliminary data.</text>
</comment>
<proteinExistence type="predicted"/>
<dbReference type="AlphaFoldDB" id="A0A1M2VL50"/>
<accession>A0A1M2VL50</accession>
<reference evidence="1 2" key="1">
    <citation type="submission" date="2016-10" db="EMBL/GenBank/DDBJ databases">
        <title>Genome sequence of the basidiomycete white-rot fungus Trametes pubescens.</title>
        <authorList>
            <person name="Makela M.R."/>
            <person name="Granchi Z."/>
            <person name="Peng M."/>
            <person name="De Vries R.P."/>
            <person name="Grigoriev I."/>
            <person name="Riley R."/>
            <person name="Hilden K."/>
        </authorList>
    </citation>
    <scope>NUCLEOTIDE SEQUENCE [LARGE SCALE GENOMIC DNA]</scope>
    <source>
        <strain evidence="1 2">FBCC735</strain>
    </source>
</reference>
<sequence>MDYSSMYVLNWDVLLHITAFLERCELSRLSKTCHALHAITLRQLLCDPIDLRVDTLLSFHAFLTGDATSPRVAFVRELIINCSLSRPRRRCKDSAENEDLVPATQILTAILRSTYRLKRLELDWAAAGLSSYLHDTVSALVHLEELRIPFVSQRLWDDLQGLRAPLRKLSMQLGPMRGSSVADPLPLLERFSSTLKEVSLASVQFKEGSIQYLGVDKLSLSDCYSDFLLGGIDTAPVSSAFPNITELSFSAARVHPEVSQWFEGRNCDKPELIERCRRTNKDRLKQDGGWQHLQRVRVGHVVDLYMLGLGGHVPHVEIGMLSESTFHMMQDVLRDTTPISLSLSLFAVDRILDCIPRLFCPDHATDGLSHCTLTLRCVKPTVDMDKLIAHLSELLAPLRVERLTVHLQRWDTVGIYYLPQEDLRPIDACLDRIYAQADDFAGRMMRGISSLRDVCVRVGHRETRRQGPLTR</sequence>
<dbReference type="OMA" id="CHALHAI"/>
<dbReference type="CDD" id="cd09917">
    <property type="entry name" value="F-box_SF"/>
    <property type="match status" value="1"/>
</dbReference>
<evidence type="ECO:0000313" key="2">
    <source>
        <dbReference type="Proteomes" id="UP000184267"/>
    </source>
</evidence>
<gene>
    <name evidence="1" type="ORF">TRAPUB_837</name>
</gene>
<keyword evidence="2" id="KW-1185">Reference proteome</keyword>
<evidence type="ECO:0000313" key="1">
    <source>
        <dbReference type="EMBL" id="OJT08298.1"/>
    </source>
</evidence>
<name>A0A1M2VL50_TRAPU</name>
<organism evidence="1 2">
    <name type="scientific">Trametes pubescens</name>
    <name type="common">White-rot fungus</name>
    <dbReference type="NCBI Taxonomy" id="154538"/>
    <lineage>
        <taxon>Eukaryota</taxon>
        <taxon>Fungi</taxon>
        <taxon>Dikarya</taxon>
        <taxon>Basidiomycota</taxon>
        <taxon>Agaricomycotina</taxon>
        <taxon>Agaricomycetes</taxon>
        <taxon>Polyporales</taxon>
        <taxon>Polyporaceae</taxon>
        <taxon>Trametes</taxon>
    </lineage>
</organism>
<dbReference type="EMBL" id="MNAD01001066">
    <property type="protein sequence ID" value="OJT08298.1"/>
    <property type="molecule type" value="Genomic_DNA"/>
</dbReference>
<protein>
    <recommendedName>
        <fullName evidence="3">F-box domain-containing protein</fullName>
    </recommendedName>
</protein>